<accession>A0A087R796</accession>
<feature type="non-terminal residue" evidence="1">
    <location>
        <position position="55"/>
    </location>
</feature>
<gene>
    <name evidence="1" type="ORF">AS27_03385</name>
</gene>
<evidence type="ECO:0000313" key="1">
    <source>
        <dbReference type="EMBL" id="KFM09350.1"/>
    </source>
</evidence>
<keyword evidence="2" id="KW-1185">Reference proteome</keyword>
<dbReference type="EMBL" id="KL226155">
    <property type="protein sequence ID" value="KFM09350.1"/>
    <property type="molecule type" value="Genomic_DNA"/>
</dbReference>
<feature type="non-terminal residue" evidence="1">
    <location>
        <position position="1"/>
    </location>
</feature>
<dbReference type="AlphaFoldDB" id="A0A087R796"/>
<sequence>NGFKLKGGRFTLDIRKKFFTPRVVKHWNRLPREVVDAPSLETFKARLDGALSNLI</sequence>
<protein>
    <recommendedName>
        <fullName evidence="3">Nidogen G2 beta-barrel domain-containing protein</fullName>
    </recommendedName>
</protein>
<dbReference type="Proteomes" id="UP000053286">
    <property type="component" value="Unassembled WGS sequence"/>
</dbReference>
<organism evidence="1 2">
    <name type="scientific">Aptenodytes forsteri</name>
    <name type="common">Emperor penguin</name>
    <dbReference type="NCBI Taxonomy" id="9233"/>
    <lineage>
        <taxon>Eukaryota</taxon>
        <taxon>Metazoa</taxon>
        <taxon>Chordata</taxon>
        <taxon>Craniata</taxon>
        <taxon>Vertebrata</taxon>
        <taxon>Euteleostomi</taxon>
        <taxon>Archelosauria</taxon>
        <taxon>Archosauria</taxon>
        <taxon>Dinosauria</taxon>
        <taxon>Saurischia</taxon>
        <taxon>Theropoda</taxon>
        <taxon>Coelurosauria</taxon>
        <taxon>Aves</taxon>
        <taxon>Neognathae</taxon>
        <taxon>Neoaves</taxon>
        <taxon>Aequornithes</taxon>
        <taxon>Sphenisciformes</taxon>
        <taxon>Spheniscidae</taxon>
        <taxon>Aptenodytes</taxon>
    </lineage>
</organism>
<name>A0A087R796_APTFO</name>
<evidence type="ECO:0008006" key="3">
    <source>
        <dbReference type="Google" id="ProtNLM"/>
    </source>
</evidence>
<proteinExistence type="predicted"/>
<reference evidence="1 2" key="1">
    <citation type="submission" date="2014-04" db="EMBL/GenBank/DDBJ databases">
        <title>Genome evolution of avian class.</title>
        <authorList>
            <person name="Zhang G."/>
            <person name="Li C."/>
        </authorList>
    </citation>
    <scope>NUCLEOTIDE SEQUENCE [LARGE SCALE GENOMIC DNA]</scope>
    <source>
        <strain evidence="1">BGI_AS27</strain>
    </source>
</reference>
<evidence type="ECO:0000313" key="2">
    <source>
        <dbReference type="Proteomes" id="UP000053286"/>
    </source>
</evidence>